<dbReference type="Gramene" id="TraesCS3B03G1195900.1">
    <property type="protein sequence ID" value="TraesCS3B03G1195900.1.CDS1"/>
    <property type="gene ID" value="TraesCS3B03G1195900"/>
</dbReference>
<dbReference type="HOGENOM" id="CLU_018793_0_1_1"/>
<dbReference type="CDD" id="cd09917">
    <property type="entry name" value="F-box_SF"/>
    <property type="match status" value="1"/>
</dbReference>
<proteinExistence type="predicted"/>
<reference evidence="1" key="2">
    <citation type="submission" date="2018-10" db="UniProtKB">
        <authorList>
            <consortium name="EnsemblPlants"/>
        </authorList>
    </citation>
    <scope>IDENTIFICATION</scope>
</reference>
<dbReference type="PANTHER" id="PTHR36140">
    <property type="entry name" value="F-BOX DOMAIN-CONTAINING PROTEIN-RELATED"/>
    <property type="match status" value="1"/>
</dbReference>
<dbReference type="PANTHER" id="PTHR36140:SF2">
    <property type="entry name" value="OS01G0152950 PROTEIN"/>
    <property type="match status" value="1"/>
</dbReference>
<protein>
    <recommendedName>
        <fullName evidence="3">F-box domain-containing protein</fullName>
    </recommendedName>
</protein>
<dbReference type="AlphaFoldDB" id="A0A077S6U8"/>
<evidence type="ECO:0000313" key="2">
    <source>
        <dbReference type="Proteomes" id="UP000019116"/>
    </source>
</evidence>
<accession>A0A077S6U8</accession>
<dbReference type="STRING" id="4565.A0A077S6U8"/>
<dbReference type="SUPFAM" id="SSF81383">
    <property type="entry name" value="F-box domain"/>
    <property type="match status" value="1"/>
</dbReference>
<dbReference type="EnsemblPlants" id="TraesCS3B02G483400.1">
    <property type="protein sequence ID" value="TraesCS3B02G483400.1.cds1"/>
    <property type="gene ID" value="TraesCS3B02G483400"/>
</dbReference>
<dbReference type="InterPro" id="IPR036047">
    <property type="entry name" value="F-box-like_dom_sf"/>
</dbReference>
<dbReference type="Gene3D" id="1.20.1280.50">
    <property type="match status" value="1"/>
</dbReference>
<reference evidence="1" key="1">
    <citation type="submission" date="2018-08" db="EMBL/GenBank/DDBJ databases">
        <authorList>
            <person name="Rossello M."/>
        </authorList>
    </citation>
    <scope>NUCLEOTIDE SEQUENCE [LARGE SCALE GENOMIC DNA]</scope>
    <source>
        <strain evidence="1">cv. Chinese Spring</strain>
    </source>
</reference>
<dbReference type="OMA" id="FTIECYD"/>
<evidence type="ECO:0008006" key="3">
    <source>
        <dbReference type="Google" id="ProtNLM"/>
    </source>
</evidence>
<dbReference type="OrthoDB" id="721517at2759"/>
<evidence type="ECO:0000313" key="1">
    <source>
        <dbReference type="EnsemblPlants" id="TraesCS3B02G483400.1.cds1"/>
    </source>
</evidence>
<dbReference type="Gramene" id="TraesCS3B02G483400.1">
    <property type="protein sequence ID" value="TraesCS3B02G483400.1.cds1"/>
    <property type="gene ID" value="TraesCS3B02G483400"/>
</dbReference>
<name>A0A077S6U8_WHEAT</name>
<dbReference type="Proteomes" id="UP000019116">
    <property type="component" value="Chromosome 3B"/>
</dbReference>
<sequence length="426" mass="48774">MAKSKRRAVDAAGVLSDDLMREIFARVAWGVLDLVRCAGTCTRWFRLISCPAFLRRVGISSENACHRSSFLLGAFYIPEATPIKIPKLGKRRKSHLPPRFFKLSTEQTRGERLTFTKFIPNKNGIFNYARPLAAHRGLLLVERLTHDWQKLHLAVCHPLIGERSTRLLAPPPQDLDPINVGYYMTGYAIVTASNHVQPTFQVHFTIECYDDKLVYVFSYSSAMDSWSAPIKCFQTFGLTRCGPRAGMVNSDIVHWLYRGNTNFCTLNISADATHVSLTKIPIQVKRGLSPPFPCILGEGKLSFVNVRDKDILELWTKREQDNDHSWEGKEGWVHSELMPLEVKGIEILYFAESSCVIFMLQKECPSIFALNLVSKKMEHVIEEDGNMSMFYSYVGYEKWRDQSHVLYELDWPSYLFHLSARSHEVQ</sequence>
<organism evidence="1">
    <name type="scientific">Triticum aestivum</name>
    <name type="common">Wheat</name>
    <dbReference type="NCBI Taxonomy" id="4565"/>
    <lineage>
        <taxon>Eukaryota</taxon>
        <taxon>Viridiplantae</taxon>
        <taxon>Streptophyta</taxon>
        <taxon>Embryophyta</taxon>
        <taxon>Tracheophyta</taxon>
        <taxon>Spermatophyta</taxon>
        <taxon>Magnoliopsida</taxon>
        <taxon>Liliopsida</taxon>
        <taxon>Poales</taxon>
        <taxon>Poaceae</taxon>
        <taxon>BOP clade</taxon>
        <taxon>Pooideae</taxon>
        <taxon>Triticodae</taxon>
        <taxon>Triticeae</taxon>
        <taxon>Triticinae</taxon>
        <taxon>Triticum</taxon>
    </lineage>
</organism>
<keyword evidence="2" id="KW-1185">Reference proteome</keyword>